<dbReference type="EMBL" id="QNRH01000002">
    <property type="protein sequence ID" value="RBO97565.1"/>
    <property type="molecule type" value="Genomic_DNA"/>
</dbReference>
<dbReference type="Gene3D" id="6.20.330.10">
    <property type="match status" value="1"/>
</dbReference>
<dbReference type="AlphaFoldDB" id="A0A366E656"/>
<dbReference type="SUPFAM" id="SSF52096">
    <property type="entry name" value="ClpP/crotonase"/>
    <property type="match status" value="1"/>
</dbReference>
<keyword evidence="5" id="KW-1133">Transmembrane helix</keyword>
<dbReference type="OrthoDB" id="9764363at2"/>
<evidence type="ECO:0000256" key="1">
    <source>
        <dbReference type="ARBA" id="ARBA00008683"/>
    </source>
</evidence>
<reference evidence="7 8" key="1">
    <citation type="submission" date="2018-06" db="EMBL/GenBank/DDBJ databases">
        <title>Genomic Encyclopedia of Type Strains, Phase IV (KMG-IV): sequencing the most valuable type-strain genomes for metagenomic binning, comparative biology and taxonomic classification.</title>
        <authorList>
            <person name="Goeker M."/>
        </authorList>
    </citation>
    <scope>NUCLEOTIDE SEQUENCE [LARGE SCALE GENOMIC DNA]</scope>
    <source>
        <strain evidence="7 8">DSM 25619</strain>
    </source>
</reference>
<keyword evidence="2" id="KW-0645">Protease</keyword>
<evidence type="ECO:0000256" key="4">
    <source>
        <dbReference type="ARBA" id="ARBA00022825"/>
    </source>
</evidence>
<dbReference type="InterPro" id="IPR002142">
    <property type="entry name" value="Peptidase_S49"/>
</dbReference>
<evidence type="ECO:0000259" key="6">
    <source>
        <dbReference type="Pfam" id="PF01343"/>
    </source>
</evidence>
<dbReference type="Proteomes" id="UP000252893">
    <property type="component" value="Unassembled WGS sequence"/>
</dbReference>
<keyword evidence="3" id="KW-0378">Hydrolase</keyword>
<evidence type="ECO:0000313" key="8">
    <source>
        <dbReference type="Proteomes" id="UP000252893"/>
    </source>
</evidence>
<sequence length="325" mass="35626">MTYTADAVLERRRIRRKLTFWRVVTLLLLAAMILFAALYINGSKPSRNIPHIAKISITGTIYNNEELLKRLKDVAESEMVKGVILDISSPGGTTTGGEVIYDAVRRIADEKPVVTQVGTLAASAGYMIAIASDHVIAHKTSMIGSIGVLFQYPDISGLLDKVGVKFETIKSSPLKAEPNFFSPASDEAKAMIDNTVKDTYDWFVGLVKERRPMITADKLPALTNGSVYTGRQALQHKLIDALGDQETSIAWLATKGIDKNLPVVEWKAETSPYNDLLSSAAMKLLLRNMGLSDQGSALFDEQISQRIFLDGMLSVWHGGNGEKPQ</sequence>
<dbReference type="Pfam" id="PF01343">
    <property type="entry name" value="Peptidase_S49"/>
    <property type="match status" value="1"/>
</dbReference>
<proteinExistence type="inferred from homology"/>
<dbReference type="Gene3D" id="3.90.226.10">
    <property type="entry name" value="2-enoyl-CoA Hydratase, Chain A, domain 1"/>
    <property type="match status" value="1"/>
</dbReference>
<keyword evidence="4" id="KW-0720">Serine protease</keyword>
<evidence type="ECO:0000313" key="7">
    <source>
        <dbReference type="EMBL" id="RBO97565.1"/>
    </source>
</evidence>
<dbReference type="PANTHER" id="PTHR42987">
    <property type="entry name" value="PEPTIDASE S49"/>
    <property type="match status" value="1"/>
</dbReference>
<feature type="domain" description="Peptidase S49" evidence="6">
    <location>
        <begin position="108"/>
        <end position="254"/>
    </location>
</feature>
<keyword evidence="5" id="KW-0812">Transmembrane</keyword>
<dbReference type="GO" id="GO:0008236">
    <property type="term" value="F:serine-type peptidase activity"/>
    <property type="evidence" value="ECO:0007669"/>
    <property type="project" value="UniProtKB-KW"/>
</dbReference>
<dbReference type="GO" id="GO:0006508">
    <property type="term" value="P:proteolysis"/>
    <property type="evidence" value="ECO:0007669"/>
    <property type="project" value="UniProtKB-KW"/>
</dbReference>
<evidence type="ECO:0000256" key="3">
    <source>
        <dbReference type="ARBA" id="ARBA00022801"/>
    </source>
</evidence>
<dbReference type="PANTHER" id="PTHR42987:SF6">
    <property type="entry name" value="PROTEINASE IV"/>
    <property type="match status" value="1"/>
</dbReference>
<dbReference type="NCBIfam" id="TIGR00706">
    <property type="entry name" value="SppA_dom"/>
    <property type="match status" value="1"/>
</dbReference>
<gene>
    <name evidence="7" type="ORF">DFR47_102350</name>
</gene>
<dbReference type="InterPro" id="IPR004635">
    <property type="entry name" value="Pept_S49_SppA"/>
</dbReference>
<dbReference type="CDD" id="cd07023">
    <property type="entry name" value="S49_Sppa_N_C"/>
    <property type="match status" value="1"/>
</dbReference>
<feature type="transmembrane region" description="Helical" evidence="5">
    <location>
        <begin position="20"/>
        <end position="40"/>
    </location>
</feature>
<comment type="similarity">
    <text evidence="1">Belongs to the peptidase S49 family.</text>
</comment>
<accession>A0A366E656</accession>
<dbReference type="RefSeq" id="WP_113943554.1">
    <property type="nucleotide sequence ID" value="NZ_JBHEEG010000002.1"/>
</dbReference>
<protein>
    <submittedName>
        <fullName evidence="7">Signal peptide peptidase A</fullName>
    </submittedName>
</protein>
<organism evidence="7 8">
    <name type="scientific">Pseudochrobactrum asaccharolyticum</name>
    <dbReference type="NCBI Taxonomy" id="354351"/>
    <lineage>
        <taxon>Bacteria</taxon>
        <taxon>Pseudomonadati</taxon>
        <taxon>Pseudomonadota</taxon>
        <taxon>Alphaproteobacteria</taxon>
        <taxon>Hyphomicrobiales</taxon>
        <taxon>Brucellaceae</taxon>
        <taxon>Pseudochrobactrum</taxon>
    </lineage>
</organism>
<dbReference type="InterPro" id="IPR029045">
    <property type="entry name" value="ClpP/crotonase-like_dom_sf"/>
</dbReference>
<comment type="caution">
    <text evidence="7">The sequence shown here is derived from an EMBL/GenBank/DDBJ whole genome shotgun (WGS) entry which is preliminary data.</text>
</comment>
<evidence type="ECO:0000256" key="5">
    <source>
        <dbReference type="SAM" id="Phobius"/>
    </source>
</evidence>
<keyword evidence="8" id="KW-1185">Reference proteome</keyword>
<keyword evidence="5" id="KW-0472">Membrane</keyword>
<evidence type="ECO:0000256" key="2">
    <source>
        <dbReference type="ARBA" id="ARBA00022670"/>
    </source>
</evidence>
<name>A0A366E656_9HYPH</name>
<dbReference type="InterPro" id="IPR047272">
    <property type="entry name" value="S49_SppA_C"/>
</dbReference>